<dbReference type="EMBL" id="CAFAAJ010000113">
    <property type="protein sequence ID" value="CAB4812579.1"/>
    <property type="molecule type" value="Genomic_DNA"/>
</dbReference>
<gene>
    <name evidence="1" type="ORF">UFOPK3001_01653</name>
</gene>
<accession>A0A6J6YTQ0</accession>
<dbReference type="AlphaFoldDB" id="A0A6J6YTQ0"/>
<organism evidence="1">
    <name type="scientific">freshwater metagenome</name>
    <dbReference type="NCBI Taxonomy" id="449393"/>
    <lineage>
        <taxon>unclassified sequences</taxon>
        <taxon>metagenomes</taxon>
        <taxon>ecological metagenomes</taxon>
    </lineage>
</organism>
<sequence length="51" mass="5718">MARIRLRNVDVTLPIYGEHNMNLKSRLVQVVTGRRPEIESLRTITLSAAAG</sequence>
<proteinExistence type="predicted"/>
<name>A0A6J6YTQ0_9ZZZZ</name>
<protein>
    <submittedName>
        <fullName evidence="1">Unannotated protein</fullName>
    </submittedName>
</protein>
<reference evidence="1" key="1">
    <citation type="submission" date="2020-05" db="EMBL/GenBank/DDBJ databases">
        <authorList>
            <person name="Chiriac C."/>
            <person name="Salcher M."/>
            <person name="Ghai R."/>
            <person name="Kavagutti S V."/>
        </authorList>
    </citation>
    <scope>NUCLEOTIDE SEQUENCE</scope>
</reference>
<evidence type="ECO:0000313" key="1">
    <source>
        <dbReference type="EMBL" id="CAB4812579.1"/>
    </source>
</evidence>